<dbReference type="OrthoDB" id="9765926at2"/>
<evidence type="ECO:0000313" key="3">
    <source>
        <dbReference type="EMBL" id="MBD1261975.1"/>
    </source>
</evidence>
<evidence type="ECO:0000313" key="6">
    <source>
        <dbReference type="Proteomes" id="UP000651837"/>
    </source>
</evidence>
<feature type="domain" description="PKD" evidence="2">
    <location>
        <begin position="391"/>
        <end position="420"/>
    </location>
</feature>
<keyword evidence="1" id="KW-0732">Signal</keyword>
<dbReference type="AlphaFoldDB" id="A0A316EFG7"/>
<dbReference type="Gene3D" id="2.130.10.10">
    <property type="entry name" value="YVTN repeat-like/Quinoprotein amine dehydrogenase"/>
    <property type="match status" value="1"/>
</dbReference>
<dbReference type="CDD" id="cd00146">
    <property type="entry name" value="PKD"/>
    <property type="match status" value="1"/>
</dbReference>
<evidence type="ECO:0000313" key="4">
    <source>
        <dbReference type="EMBL" id="PWK21660.1"/>
    </source>
</evidence>
<dbReference type="SUPFAM" id="SSF49299">
    <property type="entry name" value="PKD domain"/>
    <property type="match status" value="1"/>
</dbReference>
<dbReference type="Gene3D" id="2.60.40.10">
    <property type="entry name" value="Immunoglobulins"/>
    <property type="match status" value="1"/>
</dbReference>
<dbReference type="EMBL" id="JACWLN010000008">
    <property type="protein sequence ID" value="MBD1261975.1"/>
    <property type="molecule type" value="Genomic_DNA"/>
</dbReference>
<dbReference type="InterPro" id="IPR026341">
    <property type="entry name" value="T9SS_type_B"/>
</dbReference>
<accession>A0A316EFG7</accession>
<keyword evidence="6" id="KW-1185">Reference proteome</keyword>
<comment type="caution">
    <text evidence="4">The sequence shown here is derived from an EMBL/GenBank/DDBJ whole genome shotgun (WGS) entry which is preliminary data.</text>
</comment>
<dbReference type="Proteomes" id="UP000651837">
    <property type="component" value="Unassembled WGS sequence"/>
</dbReference>
<protein>
    <submittedName>
        <fullName evidence="4">Gliding motility-associated-like protein</fullName>
    </submittedName>
    <submittedName>
        <fullName evidence="3">T9SS type B sorting domain-containing protein</fullName>
    </submittedName>
</protein>
<proteinExistence type="predicted"/>
<dbReference type="NCBIfam" id="TIGR04131">
    <property type="entry name" value="Bac_Flav_CTERM"/>
    <property type="match status" value="1"/>
</dbReference>
<dbReference type="RefSeq" id="WP_146197856.1">
    <property type="nucleotide sequence ID" value="NZ_JACWLN010000008.1"/>
</dbReference>
<dbReference type="PROSITE" id="PS50093">
    <property type="entry name" value="PKD"/>
    <property type="match status" value="1"/>
</dbReference>
<dbReference type="SUPFAM" id="SSF82171">
    <property type="entry name" value="DPP6 N-terminal domain-like"/>
    <property type="match status" value="1"/>
</dbReference>
<dbReference type="SMART" id="SM00089">
    <property type="entry name" value="PKD"/>
    <property type="match status" value="1"/>
</dbReference>
<feature type="signal peptide" evidence="1">
    <location>
        <begin position="1"/>
        <end position="19"/>
    </location>
</feature>
<name>A0A316EFG7_9FLAO</name>
<dbReference type="Pfam" id="PF18911">
    <property type="entry name" value="PKD_4"/>
    <property type="match status" value="1"/>
</dbReference>
<gene>
    <name evidence="3" type="ORF">HZY62_15335</name>
    <name evidence="4" type="ORF">LX92_03439</name>
</gene>
<dbReference type="InterPro" id="IPR035986">
    <property type="entry name" value="PKD_dom_sf"/>
</dbReference>
<dbReference type="Pfam" id="PF13585">
    <property type="entry name" value="CHU_C"/>
    <property type="match status" value="1"/>
</dbReference>
<feature type="chain" id="PRO_5016437046" evidence="1">
    <location>
        <begin position="20"/>
        <end position="1145"/>
    </location>
</feature>
<dbReference type="InterPro" id="IPR013783">
    <property type="entry name" value="Ig-like_fold"/>
</dbReference>
<dbReference type="Proteomes" id="UP000245667">
    <property type="component" value="Unassembled WGS sequence"/>
</dbReference>
<dbReference type="InterPro" id="IPR000601">
    <property type="entry name" value="PKD_dom"/>
</dbReference>
<dbReference type="InterPro" id="IPR015943">
    <property type="entry name" value="WD40/YVTN_repeat-like_dom_sf"/>
</dbReference>
<evidence type="ECO:0000313" key="5">
    <source>
        <dbReference type="Proteomes" id="UP000245667"/>
    </source>
</evidence>
<evidence type="ECO:0000256" key="1">
    <source>
        <dbReference type="SAM" id="SignalP"/>
    </source>
</evidence>
<sequence length="1145" mass="126368">MKKSLAFLLLISCFYVSLAQNRANIWYFGYRAGLDFNSGVPVTLLDGQLFTREGCASMCDNYGGLLFYTDGISVYNKNHMLMPNGTGLLGDSSSTHSAIVVPKPDTLSEYYIFTVDDSFGDDGLRYSIVDMSLDGGLGDVTSKNIQLESKIPEKIVAYKITGTDDYWVVSQRYNSNDFLAFRVSGSGVDHVPVISSSGIGNGPKDRPTSQIKISLDGKRLATANGWEVQVFDFDETTGKVSNPITLLPNISSYGVEFSPDGNLLYVSYYSGVCQFNLGAGSETDIENSKVILQSSVEAFGSLQLGPDEKIYGVKVEREYLDVIHNPNELGVACGYQYDDVYLGGRLGFLGLPTFISNIHTLTSDVLYQGECFGDTTEFSLDIQEAATTILWDFGDGNTSSLEAPTHSYATPGTYTLTVTADFSGVPLNETIDLTIYETPIANVAVDEEICHYEDGYSFDLSTKDTEILGGQDPNNFSIDYFGTQQDADNNTNALSTSFDFDIGSTTVYARVSNKQNGQCFETSSFDILIKRTPDLLAVPDSTVCDDDGDGLYTFDLSAWDELIAPAMTNVNVSYHASQTDADTNLNPLPINYTNATATEIIYFRIENTTYPECYQVGNFKLEVIGQVIANQPADLEYCDDNNDGQAVFDLTQVEAEIIGAQNASSINISYHETQIDADANLNALSPTNYISTSYQKTIFVRVSNTSDTSCYDTTSFQLNIFDSPIVPTVSDGLVCDDDNDGQYTFDLSQKSNEILASTIGNSVLFYETQQDAELDQNRIAGTYQNISNPQTVYFRLENTNNPSCFNFGSFELQVYDTPSANRPTDIIVCDVNETGIQVFDLSIKDSEVLNGQDPTLYTVSYFGNQTDAITNENSLTKQSYTNSATQETLYARIQNNAIETCYDTTSFVLIVNPLPQPGLEETYVICPDSPELIIDGGDFDSWTWRDDNNIEIGNERIINIPSIGDFSLTVTRTLNGASCEQTVLFEVLSSGAPDDFTTEITGFSDSTTIQIDAIGVGEFEYSVDGENFQESNRFEVFPGEYTVYVRDKLLCRTLSKEIIAMGYQKFFTPNGDDTNDYWNIIGAANHPGSQLFIYDRYGKLLKQINPLGQGWDGTHNGTQLPSSDYWFRFIYDGGKVFSGHFSLKR</sequence>
<dbReference type="EMBL" id="QGGQ01000010">
    <property type="protein sequence ID" value="PWK21660.1"/>
    <property type="molecule type" value="Genomic_DNA"/>
</dbReference>
<evidence type="ECO:0000259" key="2">
    <source>
        <dbReference type="PROSITE" id="PS50093"/>
    </source>
</evidence>
<reference evidence="4 5" key="1">
    <citation type="submission" date="2018-05" db="EMBL/GenBank/DDBJ databases">
        <title>Genomic Encyclopedia of Archaeal and Bacterial Type Strains, Phase II (KMG-II): from individual species to whole genera.</title>
        <authorList>
            <person name="Goeker M."/>
        </authorList>
    </citation>
    <scope>NUCLEOTIDE SEQUENCE [LARGE SCALE GENOMIC DNA]</scope>
    <source>
        <strain evidence="4 5">DSM 23514</strain>
    </source>
</reference>
<dbReference type="InterPro" id="IPR022409">
    <property type="entry name" value="PKD/Chitinase_dom"/>
</dbReference>
<reference evidence="3 6" key="2">
    <citation type="submission" date="2020-07" db="EMBL/GenBank/DDBJ databases">
        <title>The draft genome sequence of Maribacter polysiphoniae KCTC 22021.</title>
        <authorList>
            <person name="Mu L."/>
        </authorList>
    </citation>
    <scope>NUCLEOTIDE SEQUENCE [LARGE SCALE GENOMIC DNA]</scope>
    <source>
        <strain evidence="3 6">KCTC 22021</strain>
    </source>
</reference>
<organism evidence="4 5">
    <name type="scientific">Maribacter polysiphoniae</name>
    <dbReference type="NCBI Taxonomy" id="429344"/>
    <lineage>
        <taxon>Bacteria</taxon>
        <taxon>Pseudomonadati</taxon>
        <taxon>Bacteroidota</taxon>
        <taxon>Flavobacteriia</taxon>
        <taxon>Flavobacteriales</taxon>
        <taxon>Flavobacteriaceae</taxon>
        <taxon>Maribacter</taxon>
    </lineage>
</organism>